<dbReference type="Proteomes" id="UP001300692">
    <property type="component" value="Unassembled WGS sequence"/>
</dbReference>
<keyword evidence="3" id="KW-1185">Reference proteome</keyword>
<evidence type="ECO:0000313" key="2">
    <source>
        <dbReference type="EMBL" id="MCV9386314.1"/>
    </source>
</evidence>
<proteinExistence type="predicted"/>
<gene>
    <name evidence="2" type="ORF">N7U62_06535</name>
</gene>
<dbReference type="Pfam" id="PF11845">
    <property type="entry name" value="Tll0287-like"/>
    <property type="match status" value="1"/>
</dbReference>
<sequence length="276" mass="30413">MNLFQTKHIIKSTLLGLSAFAVFQSCEPLPEETKAVASDKAYSIEEAFEIVAKENDVTRTLYTKAIVGAGKKNGLKFDEDWEKDHVEAGPLPALFLRGIAGDIRKKGEVPLGLFLGSDFPVRKSNKFTGKQADLFAEMRKDSLPKYFFDEEAQLYTAMFPDFAVAAPCVNCHNEHPETTKTDWVLGDIQGATTWTYPSDSVSFDELQGIIMAYREGAAATFQSYLDKAAGFKENEVPMAGSTWPAKDGYALPTPDVFLDSVNVLAADETLKSILKI</sequence>
<reference evidence="2 3" key="1">
    <citation type="submission" date="2022-10" db="EMBL/GenBank/DDBJ databases">
        <title>Comparative genomics and taxonomic characterization of three novel marine species of genus Reichenbachiella exhibiting antioxidant and polysaccharide degradation activities.</title>
        <authorList>
            <person name="Muhammad N."/>
            <person name="Lee Y.-J."/>
            <person name="Ko J."/>
            <person name="Kim S.-G."/>
        </authorList>
    </citation>
    <scope>NUCLEOTIDE SEQUENCE [LARGE SCALE GENOMIC DNA]</scope>
    <source>
        <strain evidence="2 3">ABR2-5</strain>
    </source>
</reference>
<evidence type="ECO:0000259" key="1">
    <source>
        <dbReference type="Pfam" id="PF11845"/>
    </source>
</evidence>
<dbReference type="RefSeq" id="WP_264137097.1">
    <property type="nucleotide sequence ID" value="NZ_JAOYOD010000001.1"/>
</dbReference>
<accession>A0ABT3CS24</accession>
<dbReference type="EMBL" id="JAOYOD010000001">
    <property type="protein sequence ID" value="MCV9386314.1"/>
    <property type="molecule type" value="Genomic_DNA"/>
</dbReference>
<evidence type="ECO:0000313" key="3">
    <source>
        <dbReference type="Proteomes" id="UP001300692"/>
    </source>
</evidence>
<dbReference type="PROSITE" id="PS51257">
    <property type="entry name" value="PROKAR_LIPOPROTEIN"/>
    <property type="match status" value="1"/>
</dbReference>
<dbReference type="InterPro" id="IPR021796">
    <property type="entry name" value="Tll0287-like_dom"/>
</dbReference>
<organism evidence="2 3">
    <name type="scientific">Reichenbachiella ulvae</name>
    <dbReference type="NCBI Taxonomy" id="2980104"/>
    <lineage>
        <taxon>Bacteria</taxon>
        <taxon>Pseudomonadati</taxon>
        <taxon>Bacteroidota</taxon>
        <taxon>Cytophagia</taxon>
        <taxon>Cytophagales</taxon>
        <taxon>Reichenbachiellaceae</taxon>
        <taxon>Reichenbachiella</taxon>
    </lineage>
</organism>
<protein>
    <submittedName>
        <fullName evidence="2">DUF3365 domain-containing protein</fullName>
    </submittedName>
</protein>
<name>A0ABT3CS24_9BACT</name>
<comment type="caution">
    <text evidence="2">The sequence shown here is derived from an EMBL/GenBank/DDBJ whole genome shotgun (WGS) entry which is preliminary data.</text>
</comment>
<feature type="domain" description="Tll0287-like" evidence="1">
    <location>
        <begin position="116"/>
        <end position="197"/>
    </location>
</feature>